<dbReference type="OrthoDB" id="3045089at2759"/>
<proteinExistence type="predicted"/>
<dbReference type="OMA" id="RTKGAPY"/>
<sequence length="1044" mass="119561">MAWSGVGIGDILSVTKLAWDLYHNCFLVAREAPDEFRQLVNELGSLQSVLRTLRDDVNSDKQFLDRMGEQKRQTLQRCLAGLFDTLRKLEKLVIKYRELGTRDGLQFWRKIKWVTEQKDISTLRAKIMLHSCNLSLCMTAIGNSSLARIERISIAALNRQPSGQENENTADESMEAITPSTTVDQPEVPVGSAANAQDLSRRLADFKMMERGPADSASSLSGDDGPYSFPITAKKRSPLSNKTRMGSGSNVVDLKGVPPSPRQSVDSREGQKTIIPDNLSMEMAVDVQSELGKNALEEVVEEAMKELSKVRYREQKSRPLRIVPQSSVHKPDEMLKKEFENLTSDELKIRRLNARDWLRVATWWLLKAKSGLERCEQILTTNNRPSSSPSHDSAPSSSQAYVDLLKASWILYDIVLTNEDFTSSLQTDENRKLFLYLSDAINENWSLFRFTEVPDKTMIYRQDLSIWERLQPGEELAGFDSVLPVLENDKWITVEQDDAGNEDERVLFRTFVNAEIGAKALRMKSKGAPYLLLVSTKEGHSEPIVTLCNQSGSLNLSRDLTPKDLVDAPNKIGMQPVAVPLNFDQSRVSLSFTTSADLDRFMYIPREYFRAVKRREPRELIDATETLIFRSALEMYETLKASTMKPWNPRRVWNSCDLRVLETSGREGWRTTRRLVISSSAAERDPWCVEIFLPMSRVQVQRQSGSRQVVARWSDCAQEVIRSDGKYHNIYSYVYDDMAPNIGIDIHFSSEMDAEAFERVVLSLNRSPTKESILGEEKRAVHEIYDLEPKPMHYKALMITYNNLTWKYSELYYMYADTDYRYDHSKLNLHLDKVYRVNYVSTHIEKLYQPPKDQRPSFSHCERKITHIKIQFNDEADAMTFMGALTYRHELLFSRRVRWIKAKPRSRFGSSKSNKGAAEVQIWRKANQLCVASRWGDHVTDKWMTMIVPRNARSFRDHRDSDQAVLQQVEFRRGSQIDMSNLVARDPKDPAQLNKTSPVTIVFETVRDCDEFVAILEGSPLPPRGNPTHMEGLLGNGIAWTTNF</sequence>
<feature type="region of interest" description="Disordered" evidence="1">
    <location>
        <begin position="212"/>
        <end position="270"/>
    </location>
</feature>
<feature type="compositionally biased region" description="Polar residues" evidence="1">
    <location>
        <begin position="238"/>
        <end position="250"/>
    </location>
</feature>
<evidence type="ECO:0000256" key="1">
    <source>
        <dbReference type="SAM" id="MobiDB-lite"/>
    </source>
</evidence>
<gene>
    <name evidence="2" type="ORF">L228DRAFT_157664</name>
</gene>
<reference evidence="2 3" key="1">
    <citation type="journal article" date="2016" name="Fungal Biol.">
        <title>The genome of Xylona heveae provides a window into fungal endophytism.</title>
        <authorList>
            <person name="Gazis R."/>
            <person name="Kuo A."/>
            <person name="Riley R."/>
            <person name="LaButti K."/>
            <person name="Lipzen A."/>
            <person name="Lin J."/>
            <person name="Amirebrahimi M."/>
            <person name="Hesse C.N."/>
            <person name="Spatafora J.W."/>
            <person name="Henrissat B."/>
            <person name="Hainaut M."/>
            <person name="Grigoriev I.V."/>
            <person name="Hibbett D.S."/>
        </authorList>
    </citation>
    <scope>NUCLEOTIDE SEQUENCE [LARGE SCALE GENOMIC DNA]</scope>
    <source>
        <strain evidence="2 3">TC161</strain>
    </source>
</reference>
<evidence type="ECO:0000313" key="3">
    <source>
        <dbReference type="Proteomes" id="UP000076632"/>
    </source>
</evidence>
<dbReference type="PANTHER" id="PTHR38886">
    <property type="entry name" value="SESA DOMAIN-CONTAINING PROTEIN"/>
    <property type="match status" value="1"/>
</dbReference>
<dbReference type="PANTHER" id="PTHR38886:SF1">
    <property type="entry name" value="NACHT-NTPASE AND P-LOOP NTPASES N-TERMINAL DOMAIN-CONTAINING PROTEIN"/>
    <property type="match status" value="1"/>
</dbReference>
<dbReference type="InParanoid" id="A0A165G2X9"/>
<organism evidence="2 3">
    <name type="scientific">Xylona heveae (strain CBS 132557 / TC161)</name>
    <dbReference type="NCBI Taxonomy" id="1328760"/>
    <lineage>
        <taxon>Eukaryota</taxon>
        <taxon>Fungi</taxon>
        <taxon>Dikarya</taxon>
        <taxon>Ascomycota</taxon>
        <taxon>Pezizomycotina</taxon>
        <taxon>Xylonomycetes</taxon>
        <taxon>Xylonales</taxon>
        <taxon>Xylonaceae</taxon>
        <taxon>Xylona</taxon>
    </lineage>
</organism>
<keyword evidence="3" id="KW-1185">Reference proteome</keyword>
<protein>
    <recommendedName>
        <fullName evidence="4">Fungal N-terminal domain-containing protein</fullName>
    </recommendedName>
</protein>
<accession>A0A165G2X9</accession>
<feature type="compositionally biased region" description="Low complexity" evidence="1">
    <location>
        <begin position="214"/>
        <end position="226"/>
    </location>
</feature>
<evidence type="ECO:0000313" key="2">
    <source>
        <dbReference type="EMBL" id="KZF21678.1"/>
    </source>
</evidence>
<dbReference type="Proteomes" id="UP000076632">
    <property type="component" value="Unassembled WGS sequence"/>
</dbReference>
<dbReference type="RefSeq" id="XP_018187233.1">
    <property type="nucleotide sequence ID" value="XM_018329366.1"/>
</dbReference>
<dbReference type="EMBL" id="KV407460">
    <property type="protein sequence ID" value="KZF21678.1"/>
    <property type="molecule type" value="Genomic_DNA"/>
</dbReference>
<dbReference type="STRING" id="1328760.A0A165G2X9"/>
<dbReference type="AlphaFoldDB" id="A0A165G2X9"/>
<evidence type="ECO:0008006" key="4">
    <source>
        <dbReference type="Google" id="ProtNLM"/>
    </source>
</evidence>
<dbReference type="GeneID" id="28894503"/>
<name>A0A165G2X9_XYLHT</name>